<keyword evidence="1 2" id="KW-0378">Hydrolase</keyword>
<proteinExistence type="predicted"/>
<dbReference type="PANTHER" id="PTHR43316">
    <property type="entry name" value="HYDROLASE, HALOACID DELAHOGENASE-RELATED"/>
    <property type="match status" value="1"/>
</dbReference>
<dbReference type="EMBL" id="RBNL01005146">
    <property type="protein sequence ID" value="RML15334.1"/>
    <property type="molecule type" value="Genomic_DNA"/>
</dbReference>
<gene>
    <name evidence="2" type="ORF">APX70_04497</name>
</gene>
<reference evidence="2 3" key="1">
    <citation type="submission" date="2018-08" db="EMBL/GenBank/DDBJ databases">
        <title>Recombination of ecologically and evolutionarily significant loci maintains genetic cohesion in the Pseudomonas syringae species complex.</title>
        <authorList>
            <person name="Dillon M."/>
            <person name="Thakur S."/>
            <person name="Almeida R.N.D."/>
            <person name="Weir B.S."/>
            <person name="Guttman D.S."/>
        </authorList>
    </citation>
    <scope>NUCLEOTIDE SEQUENCE [LARGE SCALE GENOMIC DNA]</scope>
    <source>
        <strain evidence="2 3">88_10</strain>
    </source>
</reference>
<dbReference type="AlphaFoldDB" id="A0A3M2TKQ3"/>
<dbReference type="InterPro" id="IPR036412">
    <property type="entry name" value="HAD-like_sf"/>
</dbReference>
<evidence type="ECO:0000313" key="3">
    <source>
        <dbReference type="Proteomes" id="UP000282378"/>
    </source>
</evidence>
<dbReference type="Gene3D" id="3.40.50.1000">
    <property type="entry name" value="HAD superfamily/HAD-like"/>
    <property type="match status" value="1"/>
</dbReference>
<dbReference type="Pfam" id="PF00702">
    <property type="entry name" value="Hydrolase"/>
    <property type="match status" value="1"/>
</dbReference>
<organism evidence="2 3">
    <name type="scientific">Pseudomonas syringae pv. maculicola</name>
    <dbReference type="NCBI Taxonomy" id="59511"/>
    <lineage>
        <taxon>Bacteria</taxon>
        <taxon>Pseudomonadati</taxon>
        <taxon>Pseudomonadota</taxon>
        <taxon>Gammaproteobacteria</taxon>
        <taxon>Pseudomonadales</taxon>
        <taxon>Pseudomonadaceae</taxon>
        <taxon>Pseudomonas</taxon>
    </lineage>
</organism>
<dbReference type="GeneID" id="44146338"/>
<dbReference type="InterPro" id="IPR051540">
    <property type="entry name" value="S-2-haloacid_dehalogenase"/>
</dbReference>
<dbReference type="Proteomes" id="UP000282378">
    <property type="component" value="Unassembled WGS sequence"/>
</dbReference>
<dbReference type="InterPro" id="IPR023214">
    <property type="entry name" value="HAD_sf"/>
</dbReference>
<dbReference type="InterPro" id="IPR006439">
    <property type="entry name" value="HAD-SF_hydro_IA"/>
</dbReference>
<dbReference type="PANTHER" id="PTHR43316:SF3">
    <property type="entry name" value="HALOACID DEHALOGENASE, TYPE II (AFU_ORTHOLOGUE AFUA_2G07750)-RELATED"/>
    <property type="match status" value="1"/>
</dbReference>
<comment type="caution">
    <text evidence="2">The sequence shown here is derived from an EMBL/GenBank/DDBJ whole genome shotgun (WGS) entry which is preliminary data.</text>
</comment>
<dbReference type="RefSeq" id="WP_046463612.1">
    <property type="nucleotide sequence ID" value="NZ_LGLH01000016.1"/>
</dbReference>
<evidence type="ECO:0000313" key="2">
    <source>
        <dbReference type="EMBL" id="RML15334.1"/>
    </source>
</evidence>
<accession>A0A3M2TKQ3</accession>
<evidence type="ECO:0000256" key="1">
    <source>
        <dbReference type="ARBA" id="ARBA00022801"/>
    </source>
</evidence>
<name>A0A3M2TKQ3_PSEYM</name>
<sequence length="209" mass="22879">MSYRAVLVDAFGTILRIRSASHPYRSLLKEGLRNGRHPRPGDIRTIMTFDGDLPQAAELLQITVLPRRLTQIQDALTREVQSIEAFPDAVEAIQALQAQHVRVGVCSNLAAPYGTALKRLFPTLDAYALSYEIGALKPDPVMYRTACRLLGGGIGERFSDERIAMVGDSLRCDCFGPRAVGINGLHLDRSGAGKITDLTDFASLILADW</sequence>
<protein>
    <submittedName>
        <fullName evidence="2">Haloacid dehalogenase-like family hydrolase</fullName>
    </submittedName>
</protein>
<dbReference type="NCBIfam" id="TIGR01549">
    <property type="entry name" value="HAD-SF-IA-v1"/>
    <property type="match status" value="1"/>
</dbReference>
<dbReference type="SUPFAM" id="SSF56784">
    <property type="entry name" value="HAD-like"/>
    <property type="match status" value="1"/>
</dbReference>
<dbReference type="GO" id="GO:0016787">
    <property type="term" value="F:hydrolase activity"/>
    <property type="evidence" value="ECO:0007669"/>
    <property type="project" value="UniProtKB-KW"/>
</dbReference>